<sequence length="110" mass="11826">EQDVPDDLESFEEKCSLTRVAEFLELGLSTRRRLVLVLCLGVMHFLLSTHTVKQVLDGLKEEEGCIGSIRALAGQLGASAGGFKSGHVCIGGSEYNRPPSICGRGRHAVT</sequence>
<keyword evidence="2" id="KW-1185">Reference proteome</keyword>
<proteinExistence type="predicted"/>
<organism evidence="1 2">
    <name type="scientific">Thalassiosira oceanica</name>
    <name type="common">Marine diatom</name>
    <dbReference type="NCBI Taxonomy" id="159749"/>
    <lineage>
        <taxon>Eukaryota</taxon>
        <taxon>Sar</taxon>
        <taxon>Stramenopiles</taxon>
        <taxon>Ochrophyta</taxon>
        <taxon>Bacillariophyta</taxon>
        <taxon>Coscinodiscophyceae</taxon>
        <taxon>Thalassiosirophycidae</taxon>
        <taxon>Thalassiosirales</taxon>
        <taxon>Thalassiosiraceae</taxon>
        <taxon>Thalassiosira</taxon>
    </lineage>
</organism>
<protein>
    <submittedName>
        <fullName evidence="1">Uncharacterized protein</fullName>
    </submittedName>
</protein>
<evidence type="ECO:0000313" key="1">
    <source>
        <dbReference type="EMBL" id="EJK53963.1"/>
    </source>
</evidence>
<comment type="caution">
    <text evidence="1">The sequence shown here is derived from an EMBL/GenBank/DDBJ whole genome shotgun (WGS) entry which is preliminary data.</text>
</comment>
<dbReference type="AlphaFoldDB" id="K0RJS2"/>
<dbReference type="Proteomes" id="UP000266841">
    <property type="component" value="Unassembled WGS sequence"/>
</dbReference>
<name>K0RJS2_THAOC</name>
<evidence type="ECO:0000313" key="2">
    <source>
        <dbReference type="Proteomes" id="UP000266841"/>
    </source>
</evidence>
<accession>K0RJS2</accession>
<reference evidence="1 2" key="1">
    <citation type="journal article" date="2012" name="Genome Biol.">
        <title>Genome and low-iron response of an oceanic diatom adapted to chronic iron limitation.</title>
        <authorList>
            <person name="Lommer M."/>
            <person name="Specht M."/>
            <person name="Roy A.S."/>
            <person name="Kraemer L."/>
            <person name="Andreson R."/>
            <person name="Gutowska M.A."/>
            <person name="Wolf J."/>
            <person name="Bergner S.V."/>
            <person name="Schilhabel M.B."/>
            <person name="Klostermeier U.C."/>
            <person name="Beiko R.G."/>
            <person name="Rosenstiel P."/>
            <person name="Hippler M."/>
            <person name="Laroche J."/>
        </authorList>
    </citation>
    <scope>NUCLEOTIDE SEQUENCE [LARGE SCALE GENOMIC DNA]</scope>
    <source>
        <strain evidence="1 2">CCMP1005</strain>
    </source>
</reference>
<feature type="non-terminal residue" evidence="1">
    <location>
        <position position="1"/>
    </location>
</feature>
<gene>
    <name evidence="1" type="ORF">THAOC_26497</name>
</gene>
<dbReference type="EMBL" id="AGNL01036639">
    <property type="protein sequence ID" value="EJK53963.1"/>
    <property type="molecule type" value="Genomic_DNA"/>
</dbReference>